<evidence type="ECO:0000256" key="9">
    <source>
        <dbReference type="ARBA" id="ARBA00038424"/>
    </source>
</evidence>
<comment type="subcellular location">
    <subcellularLocation>
        <location evidence="1">Cytoplasm</location>
        <location evidence="1">Cytoskeleton</location>
        <location evidence="1">Flagellum axoneme</location>
    </subcellularLocation>
    <subcellularLocation>
        <location evidence="8">Cytoplasm</location>
        <location evidence="8">Cytoskeleton</location>
        <location evidence="8">Flagellum basal body</location>
    </subcellularLocation>
</comment>
<dbReference type="InterPro" id="IPR039505">
    <property type="entry name" value="DRC1/2_N"/>
</dbReference>
<evidence type="ECO:0000256" key="12">
    <source>
        <dbReference type="ARBA" id="ARBA00045865"/>
    </source>
</evidence>
<dbReference type="GO" id="GO:0003352">
    <property type="term" value="P:regulation of cilium movement"/>
    <property type="evidence" value="ECO:0007669"/>
    <property type="project" value="TreeGrafter"/>
</dbReference>
<reference evidence="15" key="2">
    <citation type="submission" date="2022-10" db="UniProtKB">
        <authorList>
            <consortium name="EnsemblMetazoa"/>
        </authorList>
    </citation>
    <scope>IDENTIFICATION</scope>
    <source>
        <strain evidence="15">LVP_AGWG</strain>
    </source>
</reference>
<evidence type="ECO:0000256" key="5">
    <source>
        <dbReference type="ARBA" id="ARBA00023069"/>
    </source>
</evidence>
<reference evidence="15 16" key="1">
    <citation type="submission" date="2017-06" db="EMBL/GenBank/DDBJ databases">
        <title>Aedes aegypti genome working group (AGWG) sequencing and assembly.</title>
        <authorList>
            <consortium name="Aedes aegypti Genome Working Group (AGWG)"/>
            <person name="Matthews B.J."/>
        </authorList>
    </citation>
    <scope>NUCLEOTIDE SEQUENCE [LARGE SCALE GENOMIC DNA]</scope>
    <source>
        <strain evidence="15 16">LVP_AGWG</strain>
    </source>
</reference>
<evidence type="ECO:0000256" key="13">
    <source>
        <dbReference type="SAM" id="Coils"/>
    </source>
</evidence>
<evidence type="ECO:0000256" key="10">
    <source>
        <dbReference type="ARBA" id="ARBA00040899"/>
    </source>
</evidence>
<evidence type="ECO:0000256" key="6">
    <source>
        <dbReference type="ARBA" id="ARBA00023212"/>
    </source>
</evidence>
<evidence type="ECO:0000313" key="16">
    <source>
        <dbReference type="Proteomes" id="UP000008820"/>
    </source>
</evidence>
<evidence type="ECO:0000256" key="3">
    <source>
        <dbReference type="ARBA" id="ARBA00022846"/>
    </source>
</evidence>
<dbReference type="OrthoDB" id="7760980at2759"/>
<dbReference type="GO" id="GO:0005858">
    <property type="term" value="C:axonemal dynein complex"/>
    <property type="evidence" value="ECO:0007669"/>
    <property type="project" value="InterPro"/>
</dbReference>
<protein>
    <recommendedName>
        <fullName evidence="10">Dynein regulatory complex subunit 2</fullName>
    </recommendedName>
    <alternativeName>
        <fullName evidence="11">Coiled-coil domain-containing protein 65</fullName>
    </alternativeName>
</protein>
<dbReference type="PANTHER" id="PTHR21625:SF0">
    <property type="entry name" value="DYNEIN REGULATORY COMPLEX SUBUNIT 2"/>
    <property type="match status" value="1"/>
</dbReference>
<sequence>MNPEKTSEALTKLELKKLRKLEKRQAKKAAAEELRKKCVRDHLKREQNFSLETEKRVFKDWDRMCADVKYAALLEEMQQIKQNVLLLFDRKNNYIERLFGDRAEIEDIYGRNLLRLKRLIDCYLEIHQYFVTNLSNQYQEDSKLRLQEFGQEVQLKEGQANECTQNMEGALISLEESMEQGLIDDRVDFIKTNDENINFHIEKRDRLRDENVQRMEHLHGEIKSVLNNYFTTILHPDMEKAYQNLCDEDKQSQSIIQTNRNKIKEFNLRINHLTKKITEVEIAGTRKIISKKYIKRKLEEEIDTLKRDIIHMDVSQMDRMKKMSYEVFHVQKHLEKLLEKGKLILNLAQTCCKYECEDDVNYFKKRLEQQSHSLVEPVDCPVDYAFLFDKINRVKAINVLQREERDQLLQANRDLQRQFQQYCQLNSPEAKVALLQPTVKTVDLTGDKQ</sequence>
<dbReference type="GO" id="GO:0060285">
    <property type="term" value="P:cilium-dependent cell motility"/>
    <property type="evidence" value="ECO:0007669"/>
    <property type="project" value="TreeGrafter"/>
</dbReference>
<dbReference type="GO" id="GO:0070286">
    <property type="term" value="P:axonemal dynein complex assembly"/>
    <property type="evidence" value="ECO:0007669"/>
    <property type="project" value="InterPro"/>
</dbReference>
<dbReference type="Pfam" id="PF14772">
    <property type="entry name" value="NYD-SP28"/>
    <property type="match status" value="1"/>
</dbReference>
<keyword evidence="3" id="KW-0282">Flagellum</keyword>
<evidence type="ECO:0000259" key="14">
    <source>
        <dbReference type="Pfam" id="PF14772"/>
    </source>
</evidence>
<dbReference type="PANTHER" id="PTHR21625">
    <property type="entry name" value="NYD-SP28 PROTEIN"/>
    <property type="match status" value="1"/>
</dbReference>
<evidence type="ECO:0000256" key="11">
    <source>
        <dbReference type="ARBA" id="ARBA00041517"/>
    </source>
</evidence>
<evidence type="ECO:0000256" key="7">
    <source>
        <dbReference type="ARBA" id="ARBA00023273"/>
    </source>
</evidence>
<keyword evidence="4 13" id="KW-0175">Coiled coil</keyword>
<evidence type="ECO:0000313" key="15">
    <source>
        <dbReference type="EnsemblMetazoa" id="AAEL004857-PB"/>
    </source>
</evidence>
<evidence type="ECO:0000256" key="1">
    <source>
        <dbReference type="ARBA" id="ARBA00004611"/>
    </source>
</evidence>
<keyword evidence="16" id="KW-1185">Reference proteome</keyword>
<accession>A0A903U182</accession>
<feature type="coiled-coil region" evidence="13">
    <location>
        <begin position="263"/>
        <end position="315"/>
    </location>
</feature>
<keyword evidence="7" id="KW-0966">Cell projection</keyword>
<name>A0A903U182_AEDAE</name>
<keyword evidence="2" id="KW-0963">Cytoplasm</keyword>
<feature type="domain" description="Dynein regulatory complex protein 1/2 N-terminal" evidence="14">
    <location>
        <begin position="22"/>
        <end position="113"/>
    </location>
</feature>
<comment type="similarity">
    <text evidence="9">Belongs to the DRC2 family.</text>
</comment>
<comment type="function">
    <text evidence="12">Component of the nexin-dynein regulatory complex (N-DRC), a key regulator of ciliary/flagellar motility which maintains the alignment and integrity of the distal axoneme and regulates microtubule sliding in motile axonemes. Plays a critical role in the assembly of N-DRC and also stabilizes the assembly of multiple inner dynein arms and radial spokes. Coassembles with DRC1 to form a central scaffold needed for assembly of the N-DRC and its attachment to the outer doublet microtubules.</text>
</comment>
<organism evidence="15 16">
    <name type="scientific">Aedes aegypti</name>
    <name type="common">Yellowfever mosquito</name>
    <name type="synonym">Culex aegypti</name>
    <dbReference type="NCBI Taxonomy" id="7159"/>
    <lineage>
        <taxon>Eukaryota</taxon>
        <taxon>Metazoa</taxon>
        <taxon>Ecdysozoa</taxon>
        <taxon>Arthropoda</taxon>
        <taxon>Hexapoda</taxon>
        <taxon>Insecta</taxon>
        <taxon>Pterygota</taxon>
        <taxon>Neoptera</taxon>
        <taxon>Endopterygota</taxon>
        <taxon>Diptera</taxon>
        <taxon>Nematocera</taxon>
        <taxon>Culicoidea</taxon>
        <taxon>Culicidae</taxon>
        <taxon>Culicinae</taxon>
        <taxon>Aedini</taxon>
        <taxon>Aedes</taxon>
        <taxon>Stegomyia</taxon>
    </lineage>
</organism>
<keyword evidence="5" id="KW-0969">Cilium</keyword>
<dbReference type="EnsemblMetazoa" id="AAEL004857-RB">
    <property type="protein sequence ID" value="AAEL004857-PB"/>
    <property type="gene ID" value="AAEL004857"/>
</dbReference>
<gene>
    <name evidence="15" type="primary">5564450</name>
</gene>
<evidence type="ECO:0000256" key="2">
    <source>
        <dbReference type="ARBA" id="ARBA00022490"/>
    </source>
</evidence>
<keyword evidence="6" id="KW-0206">Cytoskeleton</keyword>
<evidence type="ECO:0000256" key="8">
    <source>
        <dbReference type="ARBA" id="ARBA00037841"/>
    </source>
</evidence>
<dbReference type="InterPro" id="IPR039750">
    <property type="entry name" value="DRC1/DRC2"/>
</dbReference>
<proteinExistence type="inferred from homology"/>
<dbReference type="AlphaFoldDB" id="A0A903U182"/>
<dbReference type="Proteomes" id="UP000008820">
    <property type="component" value="Chromosome 2"/>
</dbReference>
<evidence type="ECO:0000256" key="4">
    <source>
        <dbReference type="ARBA" id="ARBA00023054"/>
    </source>
</evidence>